<accession>A0AAE9A139</accession>
<dbReference type="PANTHER" id="PTHR22751">
    <property type="entry name" value="G-PROTEIN COUPLED RECEPTOR-RELATED"/>
    <property type="match status" value="1"/>
</dbReference>
<proteinExistence type="predicted"/>
<dbReference type="Gene3D" id="1.20.1070.10">
    <property type="entry name" value="Rhodopsin 7-helix transmembrane proteins"/>
    <property type="match status" value="1"/>
</dbReference>
<keyword evidence="4 5" id="KW-0472">Membrane</keyword>
<comment type="subcellular location">
    <subcellularLocation>
        <location evidence="1">Membrane</location>
    </subcellularLocation>
</comment>
<keyword evidence="3 5" id="KW-1133">Transmembrane helix</keyword>
<dbReference type="EMBL" id="CP090895">
    <property type="protein sequence ID" value="ULT87472.1"/>
    <property type="molecule type" value="Genomic_DNA"/>
</dbReference>
<dbReference type="Proteomes" id="UP000827892">
    <property type="component" value="Chromosome V"/>
</dbReference>
<keyword evidence="2 5" id="KW-0812">Transmembrane</keyword>
<feature type="domain" description="G-protein coupled receptors family 1 profile" evidence="6">
    <location>
        <begin position="1"/>
        <end position="126"/>
    </location>
</feature>
<dbReference type="PROSITE" id="PS50262">
    <property type="entry name" value="G_PROTEIN_RECEP_F1_2"/>
    <property type="match status" value="1"/>
</dbReference>
<feature type="transmembrane region" description="Helical" evidence="5">
    <location>
        <begin position="63"/>
        <end position="84"/>
    </location>
</feature>
<sequence>MPRQEFLAMTHKVVEGLLSRILPCILVPIATVFLIREIKKAEIQRKKMASSSNMKSSKNTSKLVLALTLTFFVAELPLGIIYVLKPSNYTVNDKTMGFTDIIVLQTFEEFFSVLLTITTATHMIICVFMSSQYRETSLSVVRCGYVPKPRWKDNLVVVASKT</sequence>
<evidence type="ECO:0000256" key="3">
    <source>
        <dbReference type="ARBA" id="ARBA00022989"/>
    </source>
</evidence>
<feature type="transmembrane region" description="Helical" evidence="5">
    <location>
        <begin position="20"/>
        <end position="38"/>
    </location>
</feature>
<protein>
    <recommendedName>
        <fullName evidence="6">G-protein coupled receptors family 1 profile domain-containing protein</fullName>
    </recommendedName>
</protein>
<evidence type="ECO:0000256" key="2">
    <source>
        <dbReference type="ARBA" id="ARBA00022692"/>
    </source>
</evidence>
<gene>
    <name evidence="7" type="ORF">L3Y34_006949</name>
</gene>
<dbReference type="AlphaFoldDB" id="A0AAE9A139"/>
<evidence type="ECO:0000313" key="8">
    <source>
        <dbReference type="Proteomes" id="UP000827892"/>
    </source>
</evidence>
<dbReference type="SUPFAM" id="SSF81321">
    <property type="entry name" value="Family A G protein-coupled receptor-like"/>
    <property type="match status" value="1"/>
</dbReference>
<evidence type="ECO:0000259" key="6">
    <source>
        <dbReference type="PROSITE" id="PS50262"/>
    </source>
</evidence>
<name>A0AAE9A139_CAEBR</name>
<dbReference type="GO" id="GO:0008528">
    <property type="term" value="F:G protein-coupled peptide receptor activity"/>
    <property type="evidence" value="ECO:0007669"/>
    <property type="project" value="InterPro"/>
</dbReference>
<dbReference type="GO" id="GO:0016020">
    <property type="term" value="C:membrane"/>
    <property type="evidence" value="ECO:0007669"/>
    <property type="project" value="UniProtKB-SubCell"/>
</dbReference>
<dbReference type="InterPro" id="IPR019427">
    <property type="entry name" value="7TM_GPCR_serpentine_rcpt_Srw"/>
</dbReference>
<organism evidence="7 8">
    <name type="scientific">Caenorhabditis briggsae</name>
    <dbReference type="NCBI Taxonomy" id="6238"/>
    <lineage>
        <taxon>Eukaryota</taxon>
        <taxon>Metazoa</taxon>
        <taxon>Ecdysozoa</taxon>
        <taxon>Nematoda</taxon>
        <taxon>Chromadorea</taxon>
        <taxon>Rhabditida</taxon>
        <taxon>Rhabditina</taxon>
        <taxon>Rhabditomorpha</taxon>
        <taxon>Rhabditoidea</taxon>
        <taxon>Rhabditidae</taxon>
        <taxon>Peloderinae</taxon>
        <taxon>Caenorhabditis</taxon>
    </lineage>
</organism>
<evidence type="ECO:0000256" key="4">
    <source>
        <dbReference type="ARBA" id="ARBA00023136"/>
    </source>
</evidence>
<feature type="transmembrane region" description="Helical" evidence="5">
    <location>
        <begin position="110"/>
        <end position="129"/>
    </location>
</feature>
<evidence type="ECO:0000256" key="5">
    <source>
        <dbReference type="SAM" id="Phobius"/>
    </source>
</evidence>
<dbReference type="InterPro" id="IPR017452">
    <property type="entry name" value="GPCR_Rhodpsn_7TM"/>
</dbReference>
<dbReference type="Pfam" id="PF10324">
    <property type="entry name" value="7TM_GPCR_Srw"/>
    <property type="match status" value="1"/>
</dbReference>
<evidence type="ECO:0000256" key="1">
    <source>
        <dbReference type="ARBA" id="ARBA00004370"/>
    </source>
</evidence>
<reference evidence="7 8" key="1">
    <citation type="submission" date="2022-02" db="EMBL/GenBank/DDBJ databases">
        <title>Chromosome-level reference genomes for two strains of Caenorhabditis briggsae: an improved platform for comparative genomics.</title>
        <authorList>
            <person name="Stevens L."/>
            <person name="Andersen E.C."/>
        </authorList>
    </citation>
    <scope>NUCLEOTIDE SEQUENCE [LARGE SCALE GENOMIC DNA]</scope>
    <source>
        <strain evidence="7">QX1410_ONT</strain>
        <tissue evidence="7">Whole-organism</tissue>
    </source>
</reference>
<evidence type="ECO:0000313" key="7">
    <source>
        <dbReference type="EMBL" id="ULT87472.1"/>
    </source>
</evidence>